<protein>
    <recommendedName>
        <fullName evidence="3">Transposase DDE domain-containing protein</fullName>
    </recommendedName>
</protein>
<comment type="caution">
    <text evidence="1">The sequence shown here is derived from an EMBL/GenBank/DDBJ whole genome shotgun (WGS) entry which is preliminary data.</text>
</comment>
<name>A0ABR7H436_9FIRM</name>
<gene>
    <name evidence="1" type="ORF">H8S75_08340</name>
</gene>
<dbReference type="Proteomes" id="UP000634672">
    <property type="component" value="Unassembled WGS sequence"/>
</dbReference>
<keyword evidence="2" id="KW-1185">Reference proteome</keyword>
<proteinExistence type="predicted"/>
<sequence>MMNTESSDKTKSKREERRIFRYTLSDAWKDMISHLGRLMKFMKNWQGGEKQYGVDLMVLAVLIVKLSYPGSNLSEPG</sequence>
<evidence type="ECO:0000313" key="2">
    <source>
        <dbReference type="Proteomes" id="UP000634672"/>
    </source>
</evidence>
<organism evidence="1 2">
    <name type="scientific">Hungatella hominis</name>
    <dbReference type="NCBI Taxonomy" id="2763050"/>
    <lineage>
        <taxon>Bacteria</taxon>
        <taxon>Bacillati</taxon>
        <taxon>Bacillota</taxon>
        <taxon>Clostridia</taxon>
        <taxon>Lachnospirales</taxon>
        <taxon>Lachnospiraceae</taxon>
        <taxon>Hungatella</taxon>
    </lineage>
</organism>
<dbReference type="EMBL" id="JACOPB010000003">
    <property type="protein sequence ID" value="MBC5707959.1"/>
    <property type="molecule type" value="Genomic_DNA"/>
</dbReference>
<evidence type="ECO:0000313" key="1">
    <source>
        <dbReference type="EMBL" id="MBC5707959.1"/>
    </source>
</evidence>
<evidence type="ECO:0008006" key="3">
    <source>
        <dbReference type="Google" id="ProtNLM"/>
    </source>
</evidence>
<reference evidence="1 2" key="1">
    <citation type="submission" date="2020-08" db="EMBL/GenBank/DDBJ databases">
        <title>Genome public.</title>
        <authorList>
            <person name="Liu C."/>
            <person name="Sun Q."/>
        </authorList>
    </citation>
    <scope>NUCLEOTIDE SEQUENCE [LARGE SCALE GENOMIC DNA]</scope>
    <source>
        <strain evidence="1 2">NSJ-66</strain>
    </source>
</reference>
<accession>A0ABR7H436</accession>
<dbReference type="RefSeq" id="WP_187020705.1">
    <property type="nucleotide sequence ID" value="NZ_JACOPB010000003.1"/>
</dbReference>